<dbReference type="AlphaFoldDB" id="A0AAV6WVK3"/>
<name>A0AAV6WVK3_9LAMI</name>
<comment type="caution">
    <text evidence="1">The sequence shown here is derived from an EMBL/GenBank/DDBJ whole genome shotgun (WGS) entry which is preliminary data.</text>
</comment>
<protein>
    <submittedName>
        <fullName evidence="1">Uncharacterized protein</fullName>
    </submittedName>
</protein>
<sequence length="94" mass="10664">MGNCLVVQEKVTPPPLLPTKNEKKKKAVHFSGDVLEDAGVVRIKVVIRKQEFEAMMKNGGLDDIVYNVQKEQKRNIKDESCMRWSPALESIPEL</sequence>
<reference evidence="1" key="1">
    <citation type="submission" date="2019-10" db="EMBL/GenBank/DDBJ databases">
        <authorList>
            <person name="Zhang R."/>
            <person name="Pan Y."/>
            <person name="Wang J."/>
            <person name="Ma R."/>
            <person name="Yu S."/>
        </authorList>
    </citation>
    <scope>NUCLEOTIDE SEQUENCE</scope>
    <source>
        <strain evidence="1">LA-IB0</strain>
        <tissue evidence="1">Leaf</tissue>
    </source>
</reference>
<evidence type="ECO:0000313" key="2">
    <source>
        <dbReference type="Proteomes" id="UP000826271"/>
    </source>
</evidence>
<dbReference type="Proteomes" id="UP000826271">
    <property type="component" value="Unassembled WGS sequence"/>
</dbReference>
<proteinExistence type="predicted"/>
<dbReference type="EMBL" id="WHWC01000011">
    <property type="protein sequence ID" value="KAG8374124.1"/>
    <property type="molecule type" value="Genomic_DNA"/>
</dbReference>
<organism evidence="1 2">
    <name type="scientific">Buddleja alternifolia</name>
    <dbReference type="NCBI Taxonomy" id="168488"/>
    <lineage>
        <taxon>Eukaryota</taxon>
        <taxon>Viridiplantae</taxon>
        <taxon>Streptophyta</taxon>
        <taxon>Embryophyta</taxon>
        <taxon>Tracheophyta</taxon>
        <taxon>Spermatophyta</taxon>
        <taxon>Magnoliopsida</taxon>
        <taxon>eudicotyledons</taxon>
        <taxon>Gunneridae</taxon>
        <taxon>Pentapetalae</taxon>
        <taxon>asterids</taxon>
        <taxon>lamiids</taxon>
        <taxon>Lamiales</taxon>
        <taxon>Scrophulariaceae</taxon>
        <taxon>Buddlejeae</taxon>
        <taxon>Buddleja</taxon>
    </lineage>
</organism>
<keyword evidence="2" id="KW-1185">Reference proteome</keyword>
<accession>A0AAV6WVK3</accession>
<gene>
    <name evidence="1" type="ORF">BUALT_Bualt11G0098300</name>
</gene>
<evidence type="ECO:0000313" key="1">
    <source>
        <dbReference type="EMBL" id="KAG8374124.1"/>
    </source>
</evidence>